<proteinExistence type="predicted"/>
<name>A0A0B7BWD4_9EUPU</name>
<sequence length="76" mass="8599">MFVHSFLLSDFNVNTYLCKQQTTNINTTQLINYQMQLYGATCAITKRHCAARVSELALTAPRLHGKTATFVWLSVC</sequence>
<reference evidence="1" key="1">
    <citation type="submission" date="2014-12" db="EMBL/GenBank/DDBJ databases">
        <title>Insight into the proteome of Arion vulgaris.</title>
        <authorList>
            <person name="Aradska J."/>
            <person name="Bulat T."/>
            <person name="Smidak R."/>
            <person name="Sarate P."/>
            <person name="Gangsoo J."/>
            <person name="Sialana F."/>
            <person name="Bilban M."/>
            <person name="Lubec G."/>
        </authorList>
    </citation>
    <scope>NUCLEOTIDE SEQUENCE</scope>
    <source>
        <tissue evidence="1">Skin</tissue>
    </source>
</reference>
<organism evidence="1">
    <name type="scientific">Arion vulgaris</name>
    <dbReference type="NCBI Taxonomy" id="1028688"/>
    <lineage>
        <taxon>Eukaryota</taxon>
        <taxon>Metazoa</taxon>
        <taxon>Spiralia</taxon>
        <taxon>Lophotrochozoa</taxon>
        <taxon>Mollusca</taxon>
        <taxon>Gastropoda</taxon>
        <taxon>Heterobranchia</taxon>
        <taxon>Euthyneura</taxon>
        <taxon>Panpulmonata</taxon>
        <taxon>Eupulmonata</taxon>
        <taxon>Stylommatophora</taxon>
        <taxon>Helicina</taxon>
        <taxon>Arionoidea</taxon>
        <taxon>Arionidae</taxon>
        <taxon>Arion</taxon>
    </lineage>
</organism>
<evidence type="ECO:0000313" key="1">
    <source>
        <dbReference type="EMBL" id="CEK96691.1"/>
    </source>
</evidence>
<dbReference type="AlphaFoldDB" id="A0A0B7BWD4"/>
<dbReference type="EMBL" id="HACG01049826">
    <property type="protein sequence ID" value="CEK96691.1"/>
    <property type="molecule type" value="Transcribed_RNA"/>
</dbReference>
<gene>
    <name evidence="1" type="primary">ORF213083</name>
</gene>
<protein>
    <submittedName>
        <fullName evidence="1">Uncharacterized protein</fullName>
    </submittedName>
</protein>
<accession>A0A0B7BWD4</accession>